<organism evidence="1">
    <name type="scientific">marine sediment metagenome</name>
    <dbReference type="NCBI Taxonomy" id="412755"/>
    <lineage>
        <taxon>unclassified sequences</taxon>
        <taxon>metagenomes</taxon>
        <taxon>ecological metagenomes</taxon>
    </lineage>
</organism>
<sequence length="100" mass="11730">MSDLEAIFKKLSNGIKTVYINDLKTMKDFNSASSSEEKNEVIEQFFDEITRMLLELKLAHAESAFWYEIVSTNLNFYIKRTVEILKISRESAMKLREEIL</sequence>
<protein>
    <submittedName>
        <fullName evidence="1">Uncharacterized protein</fullName>
    </submittedName>
</protein>
<reference evidence="1" key="1">
    <citation type="journal article" date="2015" name="Nature">
        <title>Complex archaea that bridge the gap between prokaryotes and eukaryotes.</title>
        <authorList>
            <person name="Spang A."/>
            <person name="Saw J.H."/>
            <person name="Jorgensen S.L."/>
            <person name="Zaremba-Niedzwiedzka K."/>
            <person name="Martijn J."/>
            <person name="Lind A.E."/>
            <person name="van Eijk R."/>
            <person name="Schleper C."/>
            <person name="Guy L."/>
            <person name="Ettema T.J."/>
        </authorList>
    </citation>
    <scope>NUCLEOTIDE SEQUENCE</scope>
</reference>
<proteinExistence type="predicted"/>
<evidence type="ECO:0000313" key="1">
    <source>
        <dbReference type="EMBL" id="KKN76307.1"/>
    </source>
</evidence>
<name>A0A0F9TN08_9ZZZZ</name>
<accession>A0A0F9TN08</accession>
<comment type="caution">
    <text evidence="1">The sequence shown here is derived from an EMBL/GenBank/DDBJ whole genome shotgun (WGS) entry which is preliminary data.</text>
</comment>
<gene>
    <name evidence="1" type="ORF">LCGC14_0371590</name>
</gene>
<dbReference type="AlphaFoldDB" id="A0A0F9TN08"/>
<dbReference type="EMBL" id="LAZR01000297">
    <property type="protein sequence ID" value="KKN76307.1"/>
    <property type="molecule type" value="Genomic_DNA"/>
</dbReference>